<organism evidence="1 2">
    <name type="scientific">Martelella lutilitoris</name>
    <dbReference type="NCBI Taxonomy" id="2583532"/>
    <lineage>
        <taxon>Bacteria</taxon>
        <taxon>Pseudomonadati</taxon>
        <taxon>Pseudomonadota</taxon>
        <taxon>Alphaproteobacteria</taxon>
        <taxon>Hyphomicrobiales</taxon>
        <taxon>Aurantimonadaceae</taxon>
        <taxon>Martelella</taxon>
    </lineage>
</organism>
<dbReference type="Proteomes" id="UP000596083">
    <property type="component" value="Chromosome"/>
</dbReference>
<evidence type="ECO:0000313" key="2">
    <source>
        <dbReference type="Proteomes" id="UP000596083"/>
    </source>
</evidence>
<dbReference type="AlphaFoldDB" id="A0A7T7KK34"/>
<reference evidence="1 2" key="1">
    <citation type="submission" date="2020-12" db="EMBL/GenBank/DDBJ databases">
        <authorList>
            <person name="Zheng R.K."/>
            <person name="Sun C.M."/>
        </authorList>
    </citation>
    <scope>NUCLEOTIDE SEQUENCE [LARGE SCALE GENOMIC DNA]</scope>
    <source>
        <strain evidence="1 2">ZRK001</strain>
    </source>
</reference>
<sequence length="121" mass="13099">MANIVSNYHGPLGLPGGVVLRPGVAANVENWSKIKNHNVVKQWLDAKVIEVQGEEEEADDGAKVEIPTEGYAVVSPSSGWYAIAHNGEIVTKSLRKADVEGFDDMSDEDKAAFVDLHKPTE</sequence>
<accession>A0A7T7KK34</accession>
<evidence type="ECO:0000313" key="1">
    <source>
        <dbReference type="EMBL" id="QQM29300.1"/>
    </source>
</evidence>
<protein>
    <submittedName>
        <fullName evidence="1">Uncharacterized protein</fullName>
    </submittedName>
</protein>
<gene>
    <name evidence="1" type="ORF">JET14_13285</name>
</gene>
<dbReference type="EMBL" id="CP066786">
    <property type="protein sequence ID" value="QQM29300.1"/>
    <property type="molecule type" value="Genomic_DNA"/>
</dbReference>
<dbReference type="KEGG" id="mlut:JET14_13285"/>
<dbReference type="RefSeq" id="WP_200334124.1">
    <property type="nucleotide sequence ID" value="NZ_CP066786.1"/>
</dbReference>
<proteinExistence type="predicted"/>
<name>A0A7T7KK34_9HYPH</name>